<dbReference type="AlphaFoldDB" id="A0A0F9N2N6"/>
<gene>
    <name evidence="1" type="ORF">LCGC14_1002580</name>
</gene>
<name>A0A0F9N2N6_9ZZZZ</name>
<accession>A0A0F9N2N6</accession>
<proteinExistence type="predicted"/>
<comment type="caution">
    <text evidence="1">The sequence shown here is derived from an EMBL/GenBank/DDBJ whole genome shotgun (WGS) entry which is preliminary data.</text>
</comment>
<reference evidence="1" key="1">
    <citation type="journal article" date="2015" name="Nature">
        <title>Complex archaea that bridge the gap between prokaryotes and eukaryotes.</title>
        <authorList>
            <person name="Spang A."/>
            <person name="Saw J.H."/>
            <person name="Jorgensen S.L."/>
            <person name="Zaremba-Niedzwiedzka K."/>
            <person name="Martijn J."/>
            <person name="Lind A.E."/>
            <person name="van Eijk R."/>
            <person name="Schleper C."/>
            <person name="Guy L."/>
            <person name="Ettema T.J."/>
        </authorList>
    </citation>
    <scope>NUCLEOTIDE SEQUENCE</scope>
</reference>
<protein>
    <submittedName>
        <fullName evidence="1">Uncharacterized protein</fullName>
    </submittedName>
</protein>
<organism evidence="1">
    <name type="scientific">marine sediment metagenome</name>
    <dbReference type="NCBI Taxonomy" id="412755"/>
    <lineage>
        <taxon>unclassified sequences</taxon>
        <taxon>metagenomes</taxon>
        <taxon>ecological metagenomes</taxon>
    </lineage>
</organism>
<evidence type="ECO:0000313" key="1">
    <source>
        <dbReference type="EMBL" id="KKN13810.1"/>
    </source>
</evidence>
<dbReference type="EMBL" id="LAZR01003882">
    <property type="protein sequence ID" value="KKN13810.1"/>
    <property type="molecule type" value="Genomic_DNA"/>
</dbReference>
<sequence length="100" mass="11593">MLKHEIVKRDLKTLESDGFIKQSPEEIDIDIGFKPLVDKYGADKAEYFSKLLNMFLHYLETKEDYQVSGGLRGLGVSYHLKKRHTGERRPLPKEVEDGKQ</sequence>